<keyword evidence="2" id="KW-1185">Reference proteome</keyword>
<evidence type="ECO:0000313" key="2">
    <source>
        <dbReference type="Proteomes" id="UP000252086"/>
    </source>
</evidence>
<comment type="caution">
    <text evidence="1">The sequence shown here is derived from an EMBL/GenBank/DDBJ whole genome shotgun (WGS) entry which is preliminary data.</text>
</comment>
<name>A0A366CTN9_9GAMM</name>
<dbReference type="EMBL" id="QNRF01000012">
    <property type="protein sequence ID" value="RBO79673.1"/>
    <property type="molecule type" value="Genomic_DNA"/>
</dbReference>
<gene>
    <name evidence="1" type="ORF">DFP76_11263</name>
</gene>
<reference evidence="1 2" key="1">
    <citation type="submission" date="2018-06" db="EMBL/GenBank/DDBJ databases">
        <title>Genomic Encyclopedia of Type Strains, Phase III (KMG-III): the genomes of soil and plant-associated and newly described type strains.</title>
        <authorList>
            <person name="Whitman W."/>
        </authorList>
    </citation>
    <scope>NUCLEOTIDE SEQUENCE [LARGE SCALE GENOMIC DNA]</scope>
    <source>
        <strain evidence="1 2">CECT 7732</strain>
    </source>
</reference>
<organism evidence="1 2">
    <name type="scientific">Marinomonas aquiplantarum</name>
    <dbReference type="NCBI Taxonomy" id="491951"/>
    <lineage>
        <taxon>Bacteria</taxon>
        <taxon>Pseudomonadati</taxon>
        <taxon>Pseudomonadota</taxon>
        <taxon>Gammaproteobacteria</taxon>
        <taxon>Oceanospirillales</taxon>
        <taxon>Oceanospirillaceae</taxon>
        <taxon>Marinomonas</taxon>
    </lineage>
</organism>
<dbReference type="Proteomes" id="UP000252086">
    <property type="component" value="Unassembled WGS sequence"/>
</dbReference>
<evidence type="ECO:0000313" key="1">
    <source>
        <dbReference type="EMBL" id="RBO79673.1"/>
    </source>
</evidence>
<proteinExistence type="predicted"/>
<dbReference type="AlphaFoldDB" id="A0A366CTN9"/>
<protein>
    <submittedName>
        <fullName evidence="1">Uncharacterized protein</fullName>
    </submittedName>
</protein>
<dbReference type="RefSeq" id="WP_281269741.1">
    <property type="nucleotide sequence ID" value="NZ_QNRF01000012.1"/>
</dbReference>
<accession>A0A366CTN9</accession>
<sequence>MIKLIKSLTQFNAKNINRKSNVDELNHEDWQGWDAWVNIDRK</sequence>